<keyword evidence="1" id="KW-0175">Coiled coil</keyword>
<reference evidence="3 4" key="1">
    <citation type="journal article" date="2009" name="Stand. Genomic Sci.">
        <title>Complete genome sequence of Dyadobacter fermentans type strain (NS114).</title>
        <authorList>
            <person name="Lang E."/>
            <person name="Lapidus A."/>
            <person name="Chertkov O."/>
            <person name="Brettin T."/>
            <person name="Detter J.C."/>
            <person name="Han C."/>
            <person name="Copeland A."/>
            <person name="Glavina Del Rio T."/>
            <person name="Nolan M."/>
            <person name="Chen F."/>
            <person name="Lucas S."/>
            <person name="Tice H."/>
            <person name="Cheng J.F."/>
            <person name="Land M."/>
            <person name="Hauser L."/>
            <person name="Chang Y.J."/>
            <person name="Jeffries C.D."/>
            <person name="Kopitz M."/>
            <person name="Bruce D."/>
            <person name="Goodwin L."/>
            <person name="Pitluck S."/>
            <person name="Ovchinnikova G."/>
            <person name="Pati A."/>
            <person name="Ivanova N."/>
            <person name="Mavrommatis K."/>
            <person name="Chen A."/>
            <person name="Palaniappan K."/>
            <person name="Chain P."/>
            <person name="Bristow J."/>
            <person name="Eisen J.A."/>
            <person name="Markowitz V."/>
            <person name="Hugenholtz P."/>
            <person name="Goker M."/>
            <person name="Rohde M."/>
            <person name="Kyrpides N.C."/>
            <person name="Klenk H.P."/>
        </authorList>
    </citation>
    <scope>NUCLEOTIDE SEQUENCE [LARGE SCALE GENOMIC DNA]</scope>
    <source>
        <strain evidence="4">ATCC 700827 / DSM 18053 / CIP 107007 / KCTC 52180 / NS114</strain>
    </source>
</reference>
<feature type="transmembrane region" description="Helical" evidence="2">
    <location>
        <begin position="301"/>
        <end position="322"/>
    </location>
</feature>
<evidence type="ECO:0000313" key="4">
    <source>
        <dbReference type="Proteomes" id="UP000002011"/>
    </source>
</evidence>
<dbReference type="RefSeq" id="WP_015810460.1">
    <property type="nucleotide sequence ID" value="NC_013037.1"/>
</dbReference>
<keyword evidence="2" id="KW-0812">Transmembrane</keyword>
<sequence>MRAKTTAILQSLNKLTEVLDSYRNDSVIAFDDVTVGEFREIFMQSRDSLKESIHTGAFDRLSFSTRRRVYTAVEDTAQEARPNLPLIKLDKVVSEIESLQLSYLLNSLKRNDATKQINRVIAQYDDLENKYNGKLVFIQQLEQIEIDATALLKKVDDSVKDVQVIVEKLERQQVELINIESSAKLREDQIRDAQTAIESRQLSINTFAENIEEYKANITELQQQAKTLLSRESEIDHLIAQAEKALSLRSAEGVSAAFSAQFSVAKKNINIWLFGVLGFLILAGTSTVWILYGWNLPNADSWASIIGRIAAVAIMLTGAGFCSKQYVRQRSIAEDYAYKTVLSKSILAFTDEIKKRNDTQVTEYLTKVLDEMFKDPQRIRVSKNTDPLPIDVNEVVKQVLQKLPVSK</sequence>
<organism evidence="3 4">
    <name type="scientific">Dyadobacter fermentans (strain ATCC 700827 / DSM 18053 / CIP 107007 / KCTC 52180 / NS114)</name>
    <dbReference type="NCBI Taxonomy" id="471854"/>
    <lineage>
        <taxon>Bacteria</taxon>
        <taxon>Pseudomonadati</taxon>
        <taxon>Bacteroidota</taxon>
        <taxon>Cytophagia</taxon>
        <taxon>Cytophagales</taxon>
        <taxon>Spirosomataceae</taxon>
        <taxon>Dyadobacter</taxon>
    </lineage>
</organism>
<gene>
    <name evidence="3" type="ordered locus">Dfer_0955</name>
</gene>
<evidence type="ECO:0000313" key="3">
    <source>
        <dbReference type="EMBL" id="ACT92206.1"/>
    </source>
</evidence>
<dbReference type="OrthoDB" id="1121003at2"/>
<keyword evidence="2" id="KW-0472">Membrane</keyword>
<dbReference type="Proteomes" id="UP000002011">
    <property type="component" value="Chromosome"/>
</dbReference>
<dbReference type="HOGENOM" id="CLU_675661_0_0_10"/>
<dbReference type="eggNOG" id="ENOG50347V3">
    <property type="taxonomic scope" value="Bacteria"/>
</dbReference>
<keyword evidence="2" id="KW-1133">Transmembrane helix</keyword>
<name>C6W3A2_DYAFD</name>
<dbReference type="EMBL" id="CP001619">
    <property type="protein sequence ID" value="ACT92206.1"/>
    <property type="molecule type" value="Genomic_DNA"/>
</dbReference>
<evidence type="ECO:0000256" key="2">
    <source>
        <dbReference type="SAM" id="Phobius"/>
    </source>
</evidence>
<proteinExistence type="predicted"/>
<accession>C6W3A2</accession>
<evidence type="ECO:0000256" key="1">
    <source>
        <dbReference type="SAM" id="Coils"/>
    </source>
</evidence>
<protein>
    <submittedName>
        <fullName evidence="3">Uncharacterized protein</fullName>
    </submittedName>
</protein>
<dbReference type="KEGG" id="dfe:Dfer_0955"/>
<feature type="coiled-coil region" evidence="1">
    <location>
        <begin position="204"/>
        <end position="231"/>
    </location>
</feature>
<keyword evidence="4" id="KW-1185">Reference proteome</keyword>
<dbReference type="AlphaFoldDB" id="C6W3A2"/>
<feature type="transmembrane region" description="Helical" evidence="2">
    <location>
        <begin position="271"/>
        <end position="295"/>
    </location>
</feature>
<feature type="coiled-coil region" evidence="1">
    <location>
        <begin position="110"/>
        <end position="172"/>
    </location>
</feature>